<feature type="region of interest" description="Disordered" evidence="6">
    <location>
        <begin position="222"/>
        <end position="285"/>
    </location>
</feature>
<evidence type="ECO:0000256" key="3">
    <source>
        <dbReference type="ARBA" id="ARBA00022692"/>
    </source>
</evidence>
<dbReference type="EMBL" id="BIFS01000001">
    <property type="protein sequence ID" value="GCE16404.1"/>
    <property type="molecule type" value="Genomic_DNA"/>
</dbReference>
<keyword evidence="3 7" id="KW-0812">Transmembrane</keyword>
<keyword evidence="4 7" id="KW-1133">Transmembrane helix</keyword>
<keyword evidence="5 7" id="KW-0472">Membrane</keyword>
<proteinExistence type="predicted"/>
<name>A0A402AB63_9CHLR</name>
<keyword evidence="2" id="KW-1003">Cell membrane</keyword>
<feature type="transmembrane region" description="Helical" evidence="7">
    <location>
        <begin position="105"/>
        <end position="129"/>
    </location>
</feature>
<feature type="transmembrane region" description="Helical" evidence="7">
    <location>
        <begin position="173"/>
        <end position="193"/>
    </location>
</feature>
<evidence type="ECO:0000256" key="7">
    <source>
        <dbReference type="SAM" id="Phobius"/>
    </source>
</evidence>
<evidence type="ECO:0000256" key="1">
    <source>
        <dbReference type="ARBA" id="ARBA00004651"/>
    </source>
</evidence>
<dbReference type="PANTHER" id="PTHR30213">
    <property type="entry name" value="INNER MEMBRANE PROTEIN YHJD"/>
    <property type="match status" value="1"/>
</dbReference>
<feature type="transmembrane region" description="Helical" evidence="7">
    <location>
        <begin position="141"/>
        <end position="161"/>
    </location>
</feature>
<protein>
    <recommendedName>
        <fullName evidence="10">YihY/virulence factor BrkB family protein</fullName>
    </recommendedName>
</protein>
<keyword evidence="9" id="KW-1185">Reference proteome</keyword>
<comment type="subcellular location">
    <subcellularLocation>
        <location evidence="1">Cell membrane</location>
        <topology evidence="1">Multi-pass membrane protein</topology>
    </subcellularLocation>
</comment>
<feature type="transmembrane region" description="Helical" evidence="7">
    <location>
        <begin position="12"/>
        <end position="35"/>
    </location>
</feature>
<accession>A0A402AB63</accession>
<feature type="compositionally biased region" description="Basic and acidic residues" evidence="6">
    <location>
        <begin position="222"/>
        <end position="259"/>
    </location>
</feature>
<feature type="compositionally biased region" description="Basic and acidic residues" evidence="6">
    <location>
        <begin position="272"/>
        <end position="283"/>
    </location>
</feature>
<organism evidence="8 9">
    <name type="scientific">Dictyobacter kobayashii</name>
    <dbReference type="NCBI Taxonomy" id="2014872"/>
    <lineage>
        <taxon>Bacteria</taxon>
        <taxon>Bacillati</taxon>
        <taxon>Chloroflexota</taxon>
        <taxon>Ktedonobacteria</taxon>
        <taxon>Ktedonobacterales</taxon>
        <taxon>Dictyobacteraceae</taxon>
        <taxon>Dictyobacter</taxon>
    </lineage>
</organism>
<evidence type="ECO:0008006" key="10">
    <source>
        <dbReference type="Google" id="ProtNLM"/>
    </source>
</evidence>
<dbReference type="GO" id="GO:0005886">
    <property type="term" value="C:plasma membrane"/>
    <property type="evidence" value="ECO:0007669"/>
    <property type="project" value="UniProtKB-SubCell"/>
</dbReference>
<evidence type="ECO:0000256" key="5">
    <source>
        <dbReference type="ARBA" id="ARBA00023136"/>
    </source>
</evidence>
<dbReference type="InterPro" id="IPR017039">
    <property type="entry name" value="Virul_fac_BrkB"/>
</dbReference>
<feature type="transmembrane region" description="Helical" evidence="7">
    <location>
        <begin position="56"/>
        <end position="85"/>
    </location>
</feature>
<evidence type="ECO:0000313" key="8">
    <source>
        <dbReference type="EMBL" id="GCE16404.1"/>
    </source>
</evidence>
<dbReference type="Proteomes" id="UP000287188">
    <property type="component" value="Unassembled WGS sequence"/>
</dbReference>
<dbReference type="PANTHER" id="PTHR30213:SF1">
    <property type="entry name" value="INNER MEMBRANE PROTEIN YHJD"/>
    <property type="match status" value="1"/>
</dbReference>
<comment type="caution">
    <text evidence="8">The sequence shown here is derived from an EMBL/GenBank/DDBJ whole genome shotgun (WGS) entry which is preliminary data.</text>
</comment>
<evidence type="ECO:0000256" key="2">
    <source>
        <dbReference type="ARBA" id="ARBA00022475"/>
    </source>
</evidence>
<dbReference type="AlphaFoldDB" id="A0A402AB63"/>
<gene>
    <name evidence="8" type="ORF">KDK_02040</name>
</gene>
<evidence type="ECO:0000313" key="9">
    <source>
        <dbReference type="Proteomes" id="UP000287188"/>
    </source>
</evidence>
<sequence length="312" mass="34235">MIQSVTKRLTQSAGFLAIVAVILAVFGGSRLFVAIEGCMDIVYRVRPRPFLKQNGIAIGMMLIFTILIPIMVFAATLPSVLLNIVGNNPALKAIPFLSALANNAITVQIAGYAGGLIAAFLLFEAIYVFVPNQKINPRNSWQGAIAAAVLLEIFIALFPLYTSHFLGSYQGQIGFAVVLLVFFYYFAVILMLGAEVNAFFFEHVQPLPNDLATFVSTMGGKLNRDRPDAESPTHVDSEPTDRADYAHVADTRVKEERNQQKNQLKQQKIVHQHQEPSKTKESSAGKLPTTLSVVAGSVLALVIETFRMRHSK</sequence>
<evidence type="ECO:0000256" key="6">
    <source>
        <dbReference type="SAM" id="MobiDB-lite"/>
    </source>
</evidence>
<evidence type="ECO:0000256" key="4">
    <source>
        <dbReference type="ARBA" id="ARBA00022989"/>
    </source>
</evidence>
<dbReference type="Pfam" id="PF03631">
    <property type="entry name" value="Virul_fac_BrkB"/>
    <property type="match status" value="1"/>
</dbReference>
<reference evidence="9" key="1">
    <citation type="submission" date="2018-12" db="EMBL/GenBank/DDBJ databases">
        <title>Tengunoibacter tsumagoiensis gen. nov., sp. nov., Dictyobacter kobayashii sp. nov., D. alpinus sp. nov., and D. joshuensis sp. nov. and description of Dictyobacteraceae fam. nov. within the order Ktedonobacterales isolated from Tengu-no-mugimeshi.</title>
        <authorList>
            <person name="Wang C.M."/>
            <person name="Zheng Y."/>
            <person name="Sakai Y."/>
            <person name="Toyoda A."/>
            <person name="Minakuchi Y."/>
            <person name="Abe K."/>
            <person name="Yokota A."/>
            <person name="Yabe S."/>
        </authorList>
    </citation>
    <scope>NUCLEOTIDE SEQUENCE [LARGE SCALE GENOMIC DNA]</scope>
    <source>
        <strain evidence="9">Uno11</strain>
    </source>
</reference>